<keyword evidence="1" id="KW-0812">Transmembrane</keyword>
<dbReference type="InterPro" id="IPR007401">
    <property type="entry name" value="DUF454"/>
</dbReference>
<dbReference type="GO" id="GO:0005886">
    <property type="term" value="C:plasma membrane"/>
    <property type="evidence" value="ECO:0007669"/>
    <property type="project" value="TreeGrafter"/>
</dbReference>
<keyword evidence="1" id="KW-0472">Membrane</keyword>
<keyword evidence="1" id="KW-1133">Transmembrane helix</keyword>
<evidence type="ECO:0000256" key="1">
    <source>
        <dbReference type="SAM" id="Phobius"/>
    </source>
</evidence>
<dbReference type="AlphaFoldDB" id="A0AAX1Q7W3"/>
<dbReference type="Proteomes" id="UP000250174">
    <property type="component" value="Unassembled WGS sequence"/>
</dbReference>
<gene>
    <name evidence="2" type="ORF">A3864_15445</name>
</gene>
<dbReference type="PANTHER" id="PTHR35813:SF1">
    <property type="entry name" value="INNER MEMBRANE PROTEIN YBAN"/>
    <property type="match status" value="1"/>
</dbReference>
<proteinExistence type="predicted"/>
<dbReference type="PANTHER" id="PTHR35813">
    <property type="entry name" value="INNER MEMBRANE PROTEIN YBAN"/>
    <property type="match status" value="1"/>
</dbReference>
<keyword evidence="2" id="KW-0614">Plasmid</keyword>
<dbReference type="EMBL" id="LVYK01000033">
    <property type="protein sequence ID" value="RAS75679.1"/>
    <property type="molecule type" value="Genomic_DNA"/>
</dbReference>
<reference evidence="2 3" key="1">
    <citation type="submission" date="2016-03" db="EMBL/GenBank/DDBJ databases">
        <title>Comparison of Bacillus endophyticus and B. anthracis characteristics using whole genome sequence analysis and microbiological techniques.</title>
        <authorList>
            <person name="Lekota K.E."/>
            <person name="Mafofo J."/>
            <person name="Rees J."/>
            <person name="Muchadeyi F.C."/>
            <person name="Madoroba E."/>
            <person name="Van Heerden H."/>
        </authorList>
    </citation>
    <scope>NUCLEOTIDE SEQUENCE [LARGE SCALE GENOMIC DNA]</scope>
    <source>
        <strain evidence="2 3">3631_10C</strain>
        <plasmid evidence="2">pBEH1</plasmid>
    </source>
</reference>
<evidence type="ECO:0000313" key="3">
    <source>
        <dbReference type="Proteomes" id="UP000250174"/>
    </source>
</evidence>
<name>A0AAX1Q7W3_9BACI</name>
<evidence type="ECO:0000313" key="2">
    <source>
        <dbReference type="EMBL" id="RAS75679.1"/>
    </source>
</evidence>
<sequence length="150" mass="17485">MFIGETYRLIKSKVIIIKNIKSILFFLLGFIALGIGIAGIILPVLPGGPFLLFASFCFAKSSKRIENWFQGTSFYKKYVERFYKKTGMTRKEKIRINLIADAFIIFSVFYVDILPIQILLVVLALYKHYYFIKKIKTIKLKHDEIVKEFV</sequence>
<feature type="transmembrane region" description="Helical" evidence="1">
    <location>
        <begin position="23"/>
        <end position="45"/>
    </location>
</feature>
<dbReference type="Pfam" id="PF04304">
    <property type="entry name" value="DUF454"/>
    <property type="match status" value="1"/>
</dbReference>
<accession>A0AAX1Q7W3</accession>
<geneLocation type="plasmid" evidence="2">
    <name>pBEH1</name>
</geneLocation>
<evidence type="ECO:0008006" key="4">
    <source>
        <dbReference type="Google" id="ProtNLM"/>
    </source>
</evidence>
<feature type="transmembrane region" description="Helical" evidence="1">
    <location>
        <begin position="102"/>
        <end position="126"/>
    </location>
</feature>
<organism evidence="2 3">
    <name type="scientific">Priestia endophytica</name>
    <dbReference type="NCBI Taxonomy" id="135735"/>
    <lineage>
        <taxon>Bacteria</taxon>
        <taxon>Bacillati</taxon>
        <taxon>Bacillota</taxon>
        <taxon>Bacilli</taxon>
        <taxon>Bacillales</taxon>
        <taxon>Bacillaceae</taxon>
        <taxon>Priestia</taxon>
    </lineage>
</organism>
<comment type="caution">
    <text evidence="2">The sequence shown here is derived from an EMBL/GenBank/DDBJ whole genome shotgun (WGS) entry which is preliminary data.</text>
</comment>
<protein>
    <recommendedName>
        <fullName evidence="4">DUF454 domain-containing protein</fullName>
    </recommendedName>
</protein>